<dbReference type="KEGG" id="gtr:GLOTRDRAFT_133944"/>
<evidence type="ECO:0000313" key="2">
    <source>
        <dbReference type="Proteomes" id="UP000030669"/>
    </source>
</evidence>
<dbReference type="GeneID" id="19302865"/>
<dbReference type="AlphaFoldDB" id="S7PRA8"/>
<dbReference type="HOGENOM" id="CLU_1332050_0_0_1"/>
<proteinExistence type="predicted"/>
<sequence>MSESGLAAPQSPVQSREIMSSKGKVEILKYIDPAASQCNADHIQWRSVRNQARNTAFHCALGIHRDPSRGHTHMIIIHLQWTPINKDPWFKFLVTECGVFKMADVLPEIEGALHLGKGEGCGYVCDFVGRQEAQWSSSSGMTMAPILILAIGEGVESVLMLSGIILETQRPDTYSAEWRKMVNKDPTDAPKPLTLLSGAKNAEHIF</sequence>
<organism evidence="1 2">
    <name type="scientific">Gloeophyllum trabeum (strain ATCC 11539 / FP-39264 / Madison 617)</name>
    <name type="common">Brown rot fungus</name>
    <dbReference type="NCBI Taxonomy" id="670483"/>
    <lineage>
        <taxon>Eukaryota</taxon>
        <taxon>Fungi</taxon>
        <taxon>Dikarya</taxon>
        <taxon>Basidiomycota</taxon>
        <taxon>Agaricomycotina</taxon>
        <taxon>Agaricomycetes</taxon>
        <taxon>Gloeophyllales</taxon>
        <taxon>Gloeophyllaceae</taxon>
        <taxon>Gloeophyllum</taxon>
    </lineage>
</organism>
<keyword evidence="2" id="KW-1185">Reference proteome</keyword>
<dbReference type="RefSeq" id="XP_007871105.1">
    <property type="nucleotide sequence ID" value="XM_007872914.1"/>
</dbReference>
<dbReference type="OMA" id="KHMIFEE"/>
<dbReference type="EMBL" id="KB469316">
    <property type="protein sequence ID" value="EPQ50391.1"/>
    <property type="molecule type" value="Genomic_DNA"/>
</dbReference>
<evidence type="ECO:0000313" key="1">
    <source>
        <dbReference type="EMBL" id="EPQ50391.1"/>
    </source>
</evidence>
<gene>
    <name evidence="1" type="ORF">GLOTRDRAFT_133944</name>
</gene>
<name>S7PRA8_GLOTA</name>
<reference evidence="1 2" key="1">
    <citation type="journal article" date="2012" name="Science">
        <title>The Paleozoic origin of enzymatic lignin decomposition reconstructed from 31 fungal genomes.</title>
        <authorList>
            <person name="Floudas D."/>
            <person name="Binder M."/>
            <person name="Riley R."/>
            <person name="Barry K."/>
            <person name="Blanchette R.A."/>
            <person name="Henrissat B."/>
            <person name="Martinez A.T."/>
            <person name="Otillar R."/>
            <person name="Spatafora J.W."/>
            <person name="Yadav J.S."/>
            <person name="Aerts A."/>
            <person name="Benoit I."/>
            <person name="Boyd A."/>
            <person name="Carlson A."/>
            <person name="Copeland A."/>
            <person name="Coutinho P.M."/>
            <person name="de Vries R.P."/>
            <person name="Ferreira P."/>
            <person name="Findley K."/>
            <person name="Foster B."/>
            <person name="Gaskell J."/>
            <person name="Glotzer D."/>
            <person name="Gorecki P."/>
            <person name="Heitman J."/>
            <person name="Hesse C."/>
            <person name="Hori C."/>
            <person name="Igarashi K."/>
            <person name="Jurgens J.A."/>
            <person name="Kallen N."/>
            <person name="Kersten P."/>
            <person name="Kohler A."/>
            <person name="Kuees U."/>
            <person name="Kumar T.K.A."/>
            <person name="Kuo A."/>
            <person name="LaButti K."/>
            <person name="Larrondo L.F."/>
            <person name="Lindquist E."/>
            <person name="Ling A."/>
            <person name="Lombard V."/>
            <person name="Lucas S."/>
            <person name="Lundell T."/>
            <person name="Martin R."/>
            <person name="McLaughlin D.J."/>
            <person name="Morgenstern I."/>
            <person name="Morin E."/>
            <person name="Murat C."/>
            <person name="Nagy L.G."/>
            <person name="Nolan M."/>
            <person name="Ohm R.A."/>
            <person name="Patyshakuliyeva A."/>
            <person name="Rokas A."/>
            <person name="Ruiz-Duenas F.J."/>
            <person name="Sabat G."/>
            <person name="Salamov A."/>
            <person name="Samejima M."/>
            <person name="Schmutz J."/>
            <person name="Slot J.C."/>
            <person name="St John F."/>
            <person name="Stenlid J."/>
            <person name="Sun H."/>
            <person name="Sun S."/>
            <person name="Syed K."/>
            <person name="Tsang A."/>
            <person name="Wiebenga A."/>
            <person name="Young D."/>
            <person name="Pisabarro A."/>
            <person name="Eastwood D.C."/>
            <person name="Martin F."/>
            <person name="Cullen D."/>
            <person name="Grigoriev I.V."/>
            <person name="Hibbett D.S."/>
        </authorList>
    </citation>
    <scope>NUCLEOTIDE SEQUENCE [LARGE SCALE GENOMIC DNA]</scope>
    <source>
        <strain evidence="1 2">ATCC 11539</strain>
    </source>
</reference>
<dbReference type="Proteomes" id="UP000030669">
    <property type="component" value="Unassembled WGS sequence"/>
</dbReference>
<accession>S7PRA8</accession>
<protein>
    <submittedName>
        <fullName evidence="1">Uncharacterized protein</fullName>
    </submittedName>
</protein>
<dbReference type="OrthoDB" id="2803172at2759"/>
<dbReference type="eggNOG" id="ENOG502SD67">
    <property type="taxonomic scope" value="Eukaryota"/>
</dbReference>